<dbReference type="VEuPathDB" id="VectorBase:HLOH_052245"/>
<dbReference type="EMBL" id="JABSTR010000007">
    <property type="protein sequence ID" value="KAH9375538.1"/>
    <property type="molecule type" value="Genomic_DNA"/>
</dbReference>
<dbReference type="Proteomes" id="UP000821853">
    <property type="component" value="Chromosome 5"/>
</dbReference>
<evidence type="ECO:0000313" key="2">
    <source>
        <dbReference type="Proteomes" id="UP000821853"/>
    </source>
</evidence>
<proteinExistence type="predicted"/>
<protein>
    <submittedName>
        <fullName evidence="1">Uncharacterized protein</fullName>
    </submittedName>
</protein>
<evidence type="ECO:0000313" key="1">
    <source>
        <dbReference type="EMBL" id="KAH9375538.1"/>
    </source>
</evidence>
<dbReference type="AlphaFoldDB" id="A0A9J6GK24"/>
<accession>A0A9J6GK24</accession>
<keyword evidence="2" id="KW-1185">Reference proteome</keyword>
<sequence>MANEGPSENLLPMSEALRLCLRLKQQQVVPDSRHLFHRDISPPPIETMEVDEPPGESQIEAMFLPAACEERSAFAARALL</sequence>
<gene>
    <name evidence="1" type="ORF">HPB48_006489</name>
</gene>
<reference evidence="1 2" key="1">
    <citation type="journal article" date="2020" name="Cell">
        <title>Large-Scale Comparative Analyses of Tick Genomes Elucidate Their Genetic Diversity and Vector Capacities.</title>
        <authorList>
            <consortium name="Tick Genome and Microbiome Consortium (TIGMIC)"/>
            <person name="Jia N."/>
            <person name="Wang J."/>
            <person name="Shi W."/>
            <person name="Du L."/>
            <person name="Sun Y."/>
            <person name="Zhan W."/>
            <person name="Jiang J.F."/>
            <person name="Wang Q."/>
            <person name="Zhang B."/>
            <person name="Ji P."/>
            <person name="Bell-Sakyi L."/>
            <person name="Cui X.M."/>
            <person name="Yuan T.T."/>
            <person name="Jiang B.G."/>
            <person name="Yang W.F."/>
            <person name="Lam T.T."/>
            <person name="Chang Q.C."/>
            <person name="Ding S.J."/>
            <person name="Wang X.J."/>
            <person name="Zhu J.G."/>
            <person name="Ruan X.D."/>
            <person name="Zhao L."/>
            <person name="Wei J.T."/>
            <person name="Ye R.Z."/>
            <person name="Que T.C."/>
            <person name="Du C.H."/>
            <person name="Zhou Y.H."/>
            <person name="Cheng J.X."/>
            <person name="Dai P.F."/>
            <person name="Guo W.B."/>
            <person name="Han X.H."/>
            <person name="Huang E.J."/>
            <person name="Li L.F."/>
            <person name="Wei W."/>
            <person name="Gao Y.C."/>
            <person name="Liu J.Z."/>
            <person name="Shao H.Z."/>
            <person name="Wang X."/>
            <person name="Wang C.C."/>
            <person name="Yang T.C."/>
            <person name="Huo Q.B."/>
            <person name="Li W."/>
            <person name="Chen H.Y."/>
            <person name="Chen S.E."/>
            <person name="Zhou L.G."/>
            <person name="Ni X.B."/>
            <person name="Tian J.H."/>
            <person name="Sheng Y."/>
            <person name="Liu T."/>
            <person name="Pan Y.S."/>
            <person name="Xia L.Y."/>
            <person name="Li J."/>
            <person name="Zhao F."/>
            <person name="Cao W.C."/>
        </authorList>
    </citation>
    <scope>NUCLEOTIDE SEQUENCE [LARGE SCALE GENOMIC DNA]</scope>
    <source>
        <strain evidence="1">HaeL-2018</strain>
    </source>
</reference>
<name>A0A9J6GK24_HAELO</name>
<organism evidence="1 2">
    <name type="scientific">Haemaphysalis longicornis</name>
    <name type="common">Bush tick</name>
    <dbReference type="NCBI Taxonomy" id="44386"/>
    <lineage>
        <taxon>Eukaryota</taxon>
        <taxon>Metazoa</taxon>
        <taxon>Ecdysozoa</taxon>
        <taxon>Arthropoda</taxon>
        <taxon>Chelicerata</taxon>
        <taxon>Arachnida</taxon>
        <taxon>Acari</taxon>
        <taxon>Parasitiformes</taxon>
        <taxon>Ixodida</taxon>
        <taxon>Ixodoidea</taxon>
        <taxon>Ixodidae</taxon>
        <taxon>Haemaphysalinae</taxon>
        <taxon>Haemaphysalis</taxon>
    </lineage>
</organism>
<comment type="caution">
    <text evidence="1">The sequence shown here is derived from an EMBL/GenBank/DDBJ whole genome shotgun (WGS) entry which is preliminary data.</text>
</comment>